<reference evidence="3 4" key="1">
    <citation type="submission" date="2016-11" db="EMBL/GenBank/DDBJ databases">
        <authorList>
            <person name="Jaros S."/>
            <person name="Januszkiewicz K."/>
            <person name="Wedrychowicz H."/>
        </authorList>
    </citation>
    <scope>NUCLEOTIDE SEQUENCE [LARGE SCALE GENOMIC DNA]</scope>
    <source>
        <strain evidence="3 4">DSM 16112</strain>
    </source>
</reference>
<organism evidence="3 4">
    <name type="scientific">Lampropedia hyalina DSM 16112</name>
    <dbReference type="NCBI Taxonomy" id="1122156"/>
    <lineage>
        <taxon>Bacteria</taxon>
        <taxon>Pseudomonadati</taxon>
        <taxon>Pseudomonadota</taxon>
        <taxon>Betaproteobacteria</taxon>
        <taxon>Burkholderiales</taxon>
        <taxon>Comamonadaceae</taxon>
        <taxon>Lampropedia</taxon>
    </lineage>
</organism>
<dbReference type="AlphaFoldDB" id="A0A1M4VDW0"/>
<dbReference type="RefSeq" id="WP_143164396.1">
    <property type="nucleotide sequence ID" value="NZ_FQUZ01000005.1"/>
</dbReference>
<evidence type="ECO:0000256" key="2">
    <source>
        <dbReference type="SAM" id="Phobius"/>
    </source>
</evidence>
<dbReference type="Proteomes" id="UP000184327">
    <property type="component" value="Unassembled WGS sequence"/>
</dbReference>
<keyword evidence="2" id="KW-0812">Transmembrane</keyword>
<feature type="transmembrane region" description="Helical" evidence="2">
    <location>
        <begin position="33"/>
        <end position="55"/>
    </location>
</feature>
<name>A0A1M4VDW0_9BURK</name>
<evidence type="ECO:0000313" key="4">
    <source>
        <dbReference type="Proteomes" id="UP000184327"/>
    </source>
</evidence>
<gene>
    <name evidence="3" type="ORF">SAMN02745117_00666</name>
</gene>
<feature type="region of interest" description="Disordered" evidence="1">
    <location>
        <begin position="181"/>
        <end position="222"/>
    </location>
</feature>
<keyword evidence="4" id="KW-1185">Reference proteome</keyword>
<accession>A0A1M4VDW0</accession>
<keyword evidence="2" id="KW-0472">Membrane</keyword>
<feature type="compositionally biased region" description="Basic and acidic residues" evidence="1">
    <location>
        <begin position="206"/>
        <end position="215"/>
    </location>
</feature>
<sequence length="222" mass="24158">MEYIASVVSQGVQRATAQARRALLHGRGFRSMAMLLGLGCAMALPAAASGVGWSISVGSGGFHAQPRASVNVHSRLPYYRHHQTVVQHGAVGVATPGVVYVRPPVVHYSPVTVWPHTRPVHVVPPMVAPVVVAPYPPPPPRFVPPAVRHQPPPRVVHHRGPPPPPPPHRVVVPRHHAAVPAPVHPQRPHWQAAPAPRPGVSYGPPPDRHWQRQRFDAPYPHR</sequence>
<evidence type="ECO:0000256" key="1">
    <source>
        <dbReference type="SAM" id="MobiDB-lite"/>
    </source>
</evidence>
<proteinExistence type="predicted"/>
<evidence type="ECO:0000313" key="3">
    <source>
        <dbReference type="EMBL" id="SHE67166.1"/>
    </source>
</evidence>
<protein>
    <submittedName>
        <fullName evidence="3">Uncharacterized protein</fullName>
    </submittedName>
</protein>
<keyword evidence="2" id="KW-1133">Transmembrane helix</keyword>
<dbReference type="EMBL" id="FQUZ01000005">
    <property type="protein sequence ID" value="SHE67166.1"/>
    <property type="molecule type" value="Genomic_DNA"/>
</dbReference>